<keyword evidence="2" id="KW-1185">Reference proteome</keyword>
<evidence type="ECO:0000313" key="2">
    <source>
        <dbReference type="Proteomes" id="UP000694546"/>
    </source>
</evidence>
<sequence length="270" mass="27973">MPGPDAGHLAQTTMGLTGELLCVPTTSSPQLTLVSVSLGDSDDVDHLVLGENGGDGHRLLQLLAGPVDLVRDGAAVELHLHEQQTHLCVGQDADDVAVLLHGRKVLLQLLLAVVVLPSLAVLGEGLLLGLVPVHEPSTLALVTDVLGEDGLDGTQTAGGLDVAHNTDHDHGRALHNGDGLNHLLLVDLCRPRSVDFTDNVGHAGLVAQEGREVDGLGGVILGEALHLTTVTPTPLAGQEAQRPVAGSRELTVRLEGEGGSVVSNVIFQIY</sequence>
<name>A0A8C5AXM0_GADMO</name>
<dbReference type="Proteomes" id="UP000694546">
    <property type="component" value="Chromosome 2"/>
</dbReference>
<reference evidence="1" key="2">
    <citation type="submission" date="2025-09" db="UniProtKB">
        <authorList>
            <consortium name="Ensembl"/>
        </authorList>
    </citation>
    <scope>IDENTIFICATION</scope>
</reference>
<organism evidence="1 2">
    <name type="scientific">Gadus morhua</name>
    <name type="common">Atlantic cod</name>
    <dbReference type="NCBI Taxonomy" id="8049"/>
    <lineage>
        <taxon>Eukaryota</taxon>
        <taxon>Metazoa</taxon>
        <taxon>Chordata</taxon>
        <taxon>Craniata</taxon>
        <taxon>Vertebrata</taxon>
        <taxon>Euteleostomi</taxon>
        <taxon>Actinopterygii</taxon>
        <taxon>Neopterygii</taxon>
        <taxon>Teleostei</taxon>
        <taxon>Neoteleostei</taxon>
        <taxon>Acanthomorphata</taxon>
        <taxon>Zeiogadaria</taxon>
        <taxon>Gadariae</taxon>
        <taxon>Gadiformes</taxon>
        <taxon>Gadoidei</taxon>
        <taxon>Gadidae</taxon>
        <taxon>Gadus</taxon>
    </lineage>
</organism>
<protein>
    <submittedName>
        <fullName evidence="1">Uncharacterized protein</fullName>
    </submittedName>
</protein>
<accession>A0A8C5AXM0</accession>
<evidence type="ECO:0000313" key="1">
    <source>
        <dbReference type="Ensembl" id="ENSGMOP00000038247.1"/>
    </source>
</evidence>
<dbReference type="Ensembl" id="ENSGMOT00000042011.1">
    <property type="protein sequence ID" value="ENSGMOP00000038247.1"/>
    <property type="gene ID" value="ENSGMOG00000023274.1"/>
</dbReference>
<dbReference type="AlphaFoldDB" id="A0A8C5AXM0"/>
<proteinExistence type="predicted"/>
<reference evidence="1" key="1">
    <citation type="submission" date="2025-08" db="UniProtKB">
        <authorList>
            <consortium name="Ensembl"/>
        </authorList>
    </citation>
    <scope>IDENTIFICATION</scope>
</reference>
<dbReference type="OMA" id="TQTTMGF"/>
<dbReference type="GeneTree" id="ENSGT01070000253895"/>